<name>A0A382FQN0_9ZZZZ</name>
<accession>A0A382FQN0</accession>
<feature type="non-terminal residue" evidence="1">
    <location>
        <position position="45"/>
    </location>
</feature>
<organism evidence="1">
    <name type="scientific">marine metagenome</name>
    <dbReference type="NCBI Taxonomy" id="408172"/>
    <lineage>
        <taxon>unclassified sequences</taxon>
        <taxon>metagenomes</taxon>
        <taxon>ecological metagenomes</taxon>
    </lineage>
</organism>
<proteinExistence type="predicted"/>
<protein>
    <submittedName>
        <fullName evidence="1">Uncharacterized protein</fullName>
    </submittedName>
</protein>
<sequence length="45" mass="5020">MDTEDELIIDPEAETDELSEHPTKTLVFVSTFDPSARVEVIPTSD</sequence>
<evidence type="ECO:0000313" key="1">
    <source>
        <dbReference type="EMBL" id="SVB65378.1"/>
    </source>
</evidence>
<gene>
    <name evidence="1" type="ORF">METZ01_LOCUS218232</name>
</gene>
<dbReference type="EMBL" id="UINC01051338">
    <property type="protein sequence ID" value="SVB65378.1"/>
    <property type="molecule type" value="Genomic_DNA"/>
</dbReference>
<dbReference type="AlphaFoldDB" id="A0A382FQN0"/>
<reference evidence="1" key="1">
    <citation type="submission" date="2018-05" db="EMBL/GenBank/DDBJ databases">
        <authorList>
            <person name="Lanie J.A."/>
            <person name="Ng W.-L."/>
            <person name="Kazmierczak K.M."/>
            <person name="Andrzejewski T.M."/>
            <person name="Davidsen T.M."/>
            <person name="Wayne K.J."/>
            <person name="Tettelin H."/>
            <person name="Glass J.I."/>
            <person name="Rusch D."/>
            <person name="Podicherti R."/>
            <person name="Tsui H.-C.T."/>
            <person name="Winkler M.E."/>
        </authorList>
    </citation>
    <scope>NUCLEOTIDE SEQUENCE</scope>
</reference>